<dbReference type="Proteomes" id="UP000075360">
    <property type="component" value="Unassembled WGS sequence"/>
</dbReference>
<organism evidence="14 17">
    <name type="scientific">Acetobacter senegalensis</name>
    <dbReference type="NCBI Taxonomy" id="446692"/>
    <lineage>
        <taxon>Bacteria</taxon>
        <taxon>Pseudomonadati</taxon>
        <taxon>Pseudomonadota</taxon>
        <taxon>Alphaproteobacteria</taxon>
        <taxon>Acetobacterales</taxon>
        <taxon>Acetobacteraceae</taxon>
        <taxon>Acetobacter</taxon>
    </lineage>
</organism>
<evidence type="ECO:0000256" key="5">
    <source>
        <dbReference type="ARBA" id="ARBA00020076"/>
    </source>
</evidence>
<dbReference type="SUPFAM" id="SSF81343">
    <property type="entry name" value="Fumarate reductase respiratory complex transmembrane subunits"/>
    <property type="match status" value="1"/>
</dbReference>
<keyword evidence="17" id="KW-1185">Reference proteome</keyword>
<evidence type="ECO:0000256" key="6">
    <source>
        <dbReference type="ARBA" id="ARBA00022617"/>
    </source>
</evidence>
<dbReference type="InterPro" id="IPR018495">
    <property type="entry name" value="Succ_DH_cyt_bsu_CS"/>
</dbReference>
<dbReference type="GO" id="GO:0046872">
    <property type="term" value="F:metal ion binding"/>
    <property type="evidence" value="ECO:0007669"/>
    <property type="project" value="UniProtKB-KW"/>
</dbReference>
<evidence type="ECO:0000256" key="10">
    <source>
        <dbReference type="ARBA" id="ARBA00023004"/>
    </source>
</evidence>
<evidence type="ECO:0000313" key="14">
    <source>
        <dbReference type="EMBL" id="CEF40942.1"/>
    </source>
</evidence>
<dbReference type="CDD" id="cd03499">
    <property type="entry name" value="SQR_TypeC_SdhC"/>
    <property type="match status" value="1"/>
</dbReference>
<reference evidence="14" key="2">
    <citation type="submission" date="2014-09" db="EMBL/GenBank/DDBJ databases">
        <authorList>
            <person name="Magalhaes I.L.F."/>
            <person name="Oliveira U."/>
            <person name="Santos F.R."/>
            <person name="Vidigal T.H.D.A."/>
            <person name="Brescovit A.D."/>
            <person name="Santos A.J."/>
        </authorList>
    </citation>
    <scope>NUCLEOTIDE SEQUENCE</scope>
    <source>
        <strain evidence="14">108B</strain>
    </source>
</reference>
<keyword evidence="11 13" id="KW-0472">Membrane</keyword>
<comment type="function">
    <text evidence="2">Membrane-anchoring subunit of succinate dehydrogenase (SDH).</text>
</comment>
<evidence type="ECO:0000313" key="19">
    <source>
        <dbReference type="Proteomes" id="UP000195072"/>
    </source>
</evidence>
<dbReference type="KEGG" id="asz:ASN_1596"/>
<protein>
    <recommendedName>
        <fullName evidence="5">Succinate dehydrogenase cytochrome b556 subunit</fullName>
    </recommendedName>
</protein>
<dbReference type="Proteomes" id="UP000195072">
    <property type="component" value="Unassembled WGS sequence"/>
</dbReference>
<dbReference type="AlphaFoldDB" id="A0A0U4Y214"/>
<dbReference type="Pfam" id="PF01127">
    <property type="entry name" value="Sdh_cyt"/>
    <property type="match status" value="1"/>
</dbReference>
<dbReference type="GO" id="GO:0016020">
    <property type="term" value="C:membrane"/>
    <property type="evidence" value="ECO:0007669"/>
    <property type="project" value="UniProtKB-SubCell"/>
</dbReference>
<dbReference type="PATRIC" id="fig|446692.3.peg.1623"/>
<evidence type="ECO:0000256" key="1">
    <source>
        <dbReference type="ARBA" id="ARBA00001971"/>
    </source>
</evidence>
<evidence type="ECO:0000256" key="3">
    <source>
        <dbReference type="ARBA" id="ARBA00004141"/>
    </source>
</evidence>
<comment type="subunit">
    <text evidence="12">Part of an enzyme complex containing four subunits: a flavoprotein, an iron-sulfur protein, plus two membrane-anchoring proteins, SdhC and SdhD. The complex can form homotrimers.</text>
</comment>
<reference evidence="15 18" key="4">
    <citation type="submission" date="2015-06" db="EMBL/GenBank/DDBJ databases">
        <title>Improved classification and identification of acetic acid bacteria using matrix-assisted laser desorption/ionization time-of-flight mass spectrometry; Gluconobacter nephelii and Gluconobacter uchimurae are later heterotypic synonyms of Gluconobacter japonicus and Gluconobacter oxydans, respectively.</title>
        <authorList>
            <person name="Li L."/>
            <person name="Cleenwerck I."/>
            <person name="De Vuyst L."/>
            <person name="Vandamme P."/>
        </authorList>
    </citation>
    <scope>NUCLEOTIDE SEQUENCE [LARGE SCALE GENOMIC DNA]</scope>
    <source>
        <strain evidence="15 18">LMG 23690</strain>
    </source>
</reference>
<evidence type="ECO:0000256" key="13">
    <source>
        <dbReference type="SAM" id="Phobius"/>
    </source>
</evidence>
<keyword evidence="14" id="KW-0560">Oxidoreductase</keyword>
<dbReference type="Proteomes" id="UP000056109">
    <property type="component" value="Chromosome I"/>
</dbReference>
<evidence type="ECO:0000256" key="2">
    <source>
        <dbReference type="ARBA" id="ARBA00004050"/>
    </source>
</evidence>
<dbReference type="InterPro" id="IPR034804">
    <property type="entry name" value="SQR/QFR_C/D"/>
</dbReference>
<comment type="similarity">
    <text evidence="4">Belongs to the cytochrome b560 family.</text>
</comment>
<evidence type="ECO:0000256" key="11">
    <source>
        <dbReference type="ARBA" id="ARBA00023136"/>
    </source>
</evidence>
<gene>
    <name evidence="14" type="primary">sdhC</name>
    <name evidence="15" type="ORF">AD948_12625</name>
    <name evidence="14" type="ORF">ASN_1596</name>
    <name evidence="16" type="ORF">HK16_01280</name>
</gene>
<evidence type="ECO:0000313" key="18">
    <source>
        <dbReference type="Proteomes" id="UP000075360"/>
    </source>
</evidence>
<name>A0A0U4Y214_9PROT</name>
<dbReference type="GO" id="GO:0006099">
    <property type="term" value="P:tricarboxylic acid cycle"/>
    <property type="evidence" value="ECO:0007669"/>
    <property type="project" value="InterPro"/>
</dbReference>
<dbReference type="PROSITE" id="PS01001">
    <property type="entry name" value="SDH_CYT_2"/>
    <property type="match status" value="1"/>
</dbReference>
<dbReference type="EMBL" id="JOOZ01000109">
    <property type="protein sequence ID" value="OUL64819.1"/>
    <property type="molecule type" value="Genomic_DNA"/>
</dbReference>
<evidence type="ECO:0000256" key="9">
    <source>
        <dbReference type="ARBA" id="ARBA00022989"/>
    </source>
</evidence>
<feature type="transmembrane region" description="Helical" evidence="13">
    <location>
        <begin position="125"/>
        <end position="145"/>
    </location>
</feature>
<dbReference type="PANTHER" id="PTHR10978">
    <property type="entry name" value="SUCCINATE DEHYDROGENASE CYTOCHROME B560 SUBUNIT"/>
    <property type="match status" value="1"/>
</dbReference>
<sequence>MQDIRKALYVGSRSDGRLIQRPMSPHLQIYRYRLSMVLSISNRLTGVAATAGAALGVFWLAAAAKGPKSFETARKVTGNPVGQLLLVGWLASVVYHTVGGIRHLIWDSGYRYDKTEINKDGPVAVGVTAGVSTVLAGALLCVAGGRARSRAKARKAG</sequence>
<keyword evidence="8" id="KW-0479">Metal-binding</keyword>
<dbReference type="OrthoDB" id="9799441at2"/>
<dbReference type="RefSeq" id="WP_035378917.1">
    <property type="nucleotide sequence ID" value="NZ_JAIMFP010000011.1"/>
</dbReference>
<dbReference type="GO" id="GO:0009055">
    <property type="term" value="F:electron transfer activity"/>
    <property type="evidence" value="ECO:0007669"/>
    <property type="project" value="InterPro"/>
</dbReference>
<reference evidence="17" key="3">
    <citation type="submission" date="2014-09" db="EMBL/GenBank/DDBJ databases">
        <authorList>
            <person name="Illeghems K.G."/>
        </authorList>
    </citation>
    <scope>NUCLEOTIDE SEQUENCE [LARGE SCALE GENOMIC DNA]</scope>
    <source>
        <strain evidence="17">108B</strain>
    </source>
</reference>
<keyword evidence="10" id="KW-0408">Iron</keyword>
<feature type="transmembrane region" description="Helical" evidence="13">
    <location>
        <begin position="44"/>
        <end position="63"/>
    </location>
</feature>
<dbReference type="Gene3D" id="1.20.1300.10">
    <property type="entry name" value="Fumarate reductase/succinate dehydrogenase, transmembrane subunit"/>
    <property type="match status" value="1"/>
</dbReference>
<proteinExistence type="inferred from homology"/>
<evidence type="ECO:0000256" key="4">
    <source>
        <dbReference type="ARBA" id="ARBA00007244"/>
    </source>
</evidence>
<evidence type="ECO:0000256" key="12">
    <source>
        <dbReference type="ARBA" id="ARBA00025912"/>
    </source>
</evidence>
<keyword evidence="7 13" id="KW-0812">Transmembrane</keyword>
<comment type="subcellular location">
    <subcellularLocation>
        <location evidence="3">Membrane</location>
        <topology evidence="3">Multi-pass membrane protein</topology>
    </subcellularLocation>
</comment>
<evidence type="ECO:0000313" key="16">
    <source>
        <dbReference type="EMBL" id="OUL64819.1"/>
    </source>
</evidence>
<dbReference type="EMBL" id="LHZU01000140">
    <property type="protein sequence ID" value="KXV58066.1"/>
    <property type="molecule type" value="Genomic_DNA"/>
</dbReference>
<evidence type="ECO:0000313" key="17">
    <source>
        <dbReference type="Proteomes" id="UP000056109"/>
    </source>
</evidence>
<dbReference type="EMBL" id="LN606600">
    <property type="protein sequence ID" value="CEF40942.1"/>
    <property type="molecule type" value="Genomic_DNA"/>
</dbReference>
<dbReference type="PANTHER" id="PTHR10978:SF5">
    <property type="entry name" value="SUCCINATE DEHYDROGENASE CYTOCHROME B560 SUBUNIT, MITOCHONDRIAL"/>
    <property type="match status" value="1"/>
</dbReference>
<comment type="cofactor">
    <cofactor evidence="1">
        <name>heme</name>
        <dbReference type="ChEBI" id="CHEBI:30413"/>
    </cofactor>
</comment>
<dbReference type="InterPro" id="IPR014314">
    <property type="entry name" value="Succ_DH_cytb556"/>
</dbReference>
<dbReference type="GeneID" id="89478181"/>
<dbReference type="GeneID" id="34782655"/>
<evidence type="ECO:0000256" key="7">
    <source>
        <dbReference type="ARBA" id="ARBA00022692"/>
    </source>
</evidence>
<accession>A0A0U4Y214</accession>
<keyword evidence="9 13" id="KW-1133">Transmembrane helix</keyword>
<dbReference type="NCBIfam" id="TIGR02970">
    <property type="entry name" value="succ_dehyd_cytB"/>
    <property type="match status" value="1"/>
</dbReference>
<keyword evidence="6" id="KW-0349">Heme</keyword>
<evidence type="ECO:0000313" key="15">
    <source>
        <dbReference type="EMBL" id="KXV58066.1"/>
    </source>
</evidence>
<evidence type="ECO:0000256" key="8">
    <source>
        <dbReference type="ARBA" id="ARBA00022723"/>
    </source>
</evidence>
<feature type="transmembrane region" description="Helical" evidence="13">
    <location>
        <begin position="84"/>
        <end position="105"/>
    </location>
</feature>
<dbReference type="InterPro" id="IPR000701">
    <property type="entry name" value="SuccDH_FuR_B_TM-su"/>
</dbReference>
<dbReference type="GO" id="GO:0016491">
    <property type="term" value="F:oxidoreductase activity"/>
    <property type="evidence" value="ECO:0007669"/>
    <property type="project" value="UniProtKB-KW"/>
</dbReference>
<reference evidence="16 19" key="1">
    <citation type="submission" date="2014-06" db="EMBL/GenBank/DDBJ databases">
        <authorList>
            <person name="Ju J."/>
            <person name="Zhang J."/>
        </authorList>
    </citation>
    <scope>NUCLEOTIDE SEQUENCE [LARGE SCALE GENOMIC DNA]</scope>
    <source>
        <strain evidence="16">DmL_050</strain>
    </source>
</reference>